<dbReference type="Gene3D" id="2.130.10.10">
    <property type="entry name" value="YVTN repeat-like/Quinoprotein amine dehydrogenase"/>
    <property type="match status" value="2"/>
</dbReference>
<dbReference type="InterPro" id="IPR011044">
    <property type="entry name" value="Quino_amine_DH_bsu"/>
</dbReference>
<dbReference type="RefSeq" id="XP_001584137.1">
    <property type="nucleotide sequence ID" value="XM_001584087.1"/>
</dbReference>
<proteinExistence type="predicted"/>
<dbReference type="PANTHER" id="PTHR14593">
    <property type="entry name" value="WD REPEAT-CONTAINING PROTEIN 11"/>
    <property type="match status" value="1"/>
</dbReference>
<dbReference type="OrthoDB" id="10609132at2759"/>
<reference evidence="1" key="2">
    <citation type="journal article" date="2007" name="Science">
        <title>Draft genome sequence of the sexually transmitted pathogen Trichomonas vaginalis.</title>
        <authorList>
            <person name="Carlton J.M."/>
            <person name="Hirt R.P."/>
            <person name="Silva J.C."/>
            <person name="Delcher A.L."/>
            <person name="Schatz M."/>
            <person name="Zhao Q."/>
            <person name="Wortman J.R."/>
            <person name="Bidwell S.L."/>
            <person name="Alsmark U.C.M."/>
            <person name="Besteiro S."/>
            <person name="Sicheritz-Ponten T."/>
            <person name="Noel C.J."/>
            <person name="Dacks J.B."/>
            <person name="Foster P.G."/>
            <person name="Simillion C."/>
            <person name="Van de Peer Y."/>
            <person name="Miranda-Saavedra D."/>
            <person name="Barton G.J."/>
            <person name="Westrop G.D."/>
            <person name="Mueller S."/>
            <person name="Dessi D."/>
            <person name="Fiori P.L."/>
            <person name="Ren Q."/>
            <person name="Paulsen I."/>
            <person name="Zhang H."/>
            <person name="Bastida-Corcuera F.D."/>
            <person name="Simoes-Barbosa A."/>
            <person name="Brown M.T."/>
            <person name="Hayes R.D."/>
            <person name="Mukherjee M."/>
            <person name="Okumura C.Y."/>
            <person name="Schneider R."/>
            <person name="Smith A.J."/>
            <person name="Vanacova S."/>
            <person name="Villalvazo M."/>
            <person name="Haas B.J."/>
            <person name="Pertea M."/>
            <person name="Feldblyum T.V."/>
            <person name="Utterback T.R."/>
            <person name="Shu C.L."/>
            <person name="Osoegawa K."/>
            <person name="de Jong P.J."/>
            <person name="Hrdy I."/>
            <person name="Horvathova L."/>
            <person name="Zubacova Z."/>
            <person name="Dolezal P."/>
            <person name="Malik S.B."/>
            <person name="Logsdon J.M. Jr."/>
            <person name="Henze K."/>
            <person name="Gupta A."/>
            <person name="Wang C.C."/>
            <person name="Dunne R.L."/>
            <person name="Upcroft J.A."/>
            <person name="Upcroft P."/>
            <person name="White O."/>
            <person name="Salzberg S.L."/>
            <person name="Tang P."/>
            <person name="Chiu C.-H."/>
            <person name="Lee Y.-S."/>
            <person name="Embley T.M."/>
            <person name="Coombs G.H."/>
            <person name="Mottram J.C."/>
            <person name="Tachezy J."/>
            <person name="Fraser-Liggett C.M."/>
            <person name="Johnson P.J."/>
        </authorList>
    </citation>
    <scope>NUCLEOTIDE SEQUENCE [LARGE SCALE GENOMIC DNA]</scope>
    <source>
        <strain evidence="1">G3</strain>
    </source>
</reference>
<accession>A2D9C5</accession>
<dbReference type="InParanoid" id="A2D9C5"/>
<name>A2D9C5_TRIV3</name>
<dbReference type="EMBL" id="DS113180">
    <property type="protein sequence ID" value="EAY23151.1"/>
    <property type="molecule type" value="Genomic_DNA"/>
</dbReference>
<reference evidence="1" key="1">
    <citation type="submission" date="2006-10" db="EMBL/GenBank/DDBJ databases">
        <authorList>
            <person name="Amadeo P."/>
            <person name="Zhao Q."/>
            <person name="Wortman J."/>
            <person name="Fraser-Liggett C."/>
            <person name="Carlton J."/>
        </authorList>
    </citation>
    <scope>NUCLEOTIDE SEQUENCE</scope>
    <source>
        <strain evidence="1">G3</strain>
    </source>
</reference>
<dbReference type="VEuPathDB" id="TrichDB:TVAG_183880"/>
<dbReference type="InterPro" id="IPR039694">
    <property type="entry name" value="WDR11"/>
</dbReference>
<dbReference type="AlphaFoldDB" id="A2D9C5"/>
<sequence>MNFPHVASALSTKPMSTEGLIRWGPDGFFAIANEHIVTIYQLQNKEIVLYRTISRHKSNITKIAWNYPTVEVSKSDAFKYFLAVADETGNCIIYDIFTGQRHSGISPDSVINGVPILDICWSYSDSSTFFILTDNPAIICFTNGSPTRRRSSFVEECQIQNFSFKSFNLLVNWSSPLKNHYNFIVQDPFNDHNLILASHSSQYMLFSLNEADSKPKGVDQCGTFPFTPINTIEFFPHAKNRLILGNSHQVILYDIDTKELINIFSNNLEEICTINNIFSPQSPKYFWGATVSGSIIRFERQNDLFVQNRQIQLPGHRLFCIDVNRYNPNLVLSYSPNGKICVIKDDFKMLKVESSLPSINNETIVAWCLTDDGYIYCTNNGFVVFCQSNSVKNFQISDKKINFVGYQRKNRKIIIGGQFLSYIDIEKNLVYKDQFYEKPFAILSSENYIFVQNLPNVIDFFQGKKKENLVFSDNIKLFVVNDKDDTQIAVYLNYQSVYLIDITKKQQKKVTFSDCFGDITSSSYSGDKIVAVTNRGMFYVINTQNLTSKTVLFNENNLKRVKLNGNTCIVIDVNNTASLVDMNTLNVISFARFNVLEADYFLSDFAMIQTSLTSLRFVKLPTFETFISVPNFEYNSLRDRFVNCQNPDEMSEISEKIGDLNFINFAKTVLRKSDIPLCSPLSLPCELYREKYASSVCLTRTSKILNDEFVDYLILTKRNDEAANELLKRNSEKDALFAHCCLSPNLEAAKIISTKSGFWKLAGRLFALSGDKDSCLICFESNNAMNETILFGKFLYDDEEFTKICYDLIDMSTPLRDIILSLAFIGDSQSLLPCLASISCISAGRFCLLALGDKGKGIIREKLRLAAFELSKKHVSIEWERLSKSPPLDDL</sequence>
<dbReference type="SUPFAM" id="SSF50969">
    <property type="entry name" value="YVTN repeat-like/Quinoprotein amine dehydrogenase"/>
    <property type="match status" value="1"/>
</dbReference>
<dbReference type="InterPro" id="IPR015943">
    <property type="entry name" value="WD40/YVTN_repeat-like_dom_sf"/>
</dbReference>
<organism evidence="1 2">
    <name type="scientific">Trichomonas vaginalis (strain ATCC PRA-98 / G3)</name>
    <dbReference type="NCBI Taxonomy" id="412133"/>
    <lineage>
        <taxon>Eukaryota</taxon>
        <taxon>Metamonada</taxon>
        <taxon>Parabasalia</taxon>
        <taxon>Trichomonadida</taxon>
        <taxon>Trichomonadidae</taxon>
        <taxon>Trichomonas</taxon>
    </lineage>
</organism>
<protein>
    <recommendedName>
        <fullName evidence="3">Anaphase-promoting complex subunit 4 WD40 domain-containing protein</fullName>
    </recommendedName>
</protein>
<evidence type="ECO:0000313" key="2">
    <source>
        <dbReference type="Proteomes" id="UP000001542"/>
    </source>
</evidence>
<dbReference type="SUPFAM" id="SSF50978">
    <property type="entry name" value="WD40 repeat-like"/>
    <property type="match status" value="1"/>
</dbReference>
<dbReference type="VEuPathDB" id="TrichDB:TVAGG3_0770300"/>
<dbReference type="GO" id="GO:0005737">
    <property type="term" value="C:cytoplasm"/>
    <property type="evidence" value="ECO:0000318"/>
    <property type="project" value="GO_Central"/>
</dbReference>
<evidence type="ECO:0000313" key="1">
    <source>
        <dbReference type="EMBL" id="EAY23151.1"/>
    </source>
</evidence>
<dbReference type="InterPro" id="IPR036322">
    <property type="entry name" value="WD40_repeat_dom_sf"/>
</dbReference>
<dbReference type="PANTHER" id="PTHR14593:SF5">
    <property type="entry name" value="WD REPEAT-CONTAINING PROTEIN 11"/>
    <property type="match status" value="1"/>
</dbReference>
<dbReference type="KEGG" id="tva:5468710"/>
<dbReference type="Proteomes" id="UP000001542">
    <property type="component" value="Unassembled WGS sequence"/>
</dbReference>
<evidence type="ECO:0008006" key="3">
    <source>
        <dbReference type="Google" id="ProtNLM"/>
    </source>
</evidence>
<keyword evidence="2" id="KW-1185">Reference proteome</keyword>
<gene>
    <name evidence="1" type="ORF">TVAG_183880</name>
</gene>